<dbReference type="KEGG" id="ned:HUN01_01145"/>
<organism evidence="4 5">
    <name type="scientific">Nostoc edaphicum CCNP1411</name>
    <dbReference type="NCBI Taxonomy" id="1472755"/>
    <lineage>
        <taxon>Bacteria</taxon>
        <taxon>Bacillati</taxon>
        <taxon>Cyanobacteriota</taxon>
        <taxon>Cyanophyceae</taxon>
        <taxon>Nostocales</taxon>
        <taxon>Nostocaceae</taxon>
        <taxon>Nostoc</taxon>
    </lineage>
</organism>
<dbReference type="Pfam" id="PF00106">
    <property type="entry name" value="adh_short"/>
    <property type="match status" value="1"/>
</dbReference>
<dbReference type="PRINTS" id="PR00080">
    <property type="entry name" value="SDRFAMILY"/>
</dbReference>
<keyword evidence="5" id="KW-1185">Reference proteome</keyword>
<evidence type="ECO:0000256" key="3">
    <source>
        <dbReference type="RuleBase" id="RU000363"/>
    </source>
</evidence>
<dbReference type="Gene3D" id="3.40.50.720">
    <property type="entry name" value="NAD(P)-binding Rossmann-like Domain"/>
    <property type="match status" value="1"/>
</dbReference>
<keyword evidence="2" id="KW-0560">Oxidoreductase</keyword>
<dbReference type="CDD" id="cd05374">
    <property type="entry name" value="17beta-HSD-like_SDR_c"/>
    <property type="match status" value="1"/>
</dbReference>
<geneLocation type="plasmid" evidence="5">
    <name>pne_3</name>
</geneLocation>
<dbReference type="AlphaFoldDB" id="A0A7D7L9R9"/>
<dbReference type="SUPFAM" id="SSF51735">
    <property type="entry name" value="NAD(P)-binding Rossmann-fold domains"/>
    <property type="match status" value="1"/>
</dbReference>
<evidence type="ECO:0000256" key="2">
    <source>
        <dbReference type="ARBA" id="ARBA00023002"/>
    </source>
</evidence>
<dbReference type="NCBIfam" id="NF004824">
    <property type="entry name" value="PRK06180.1"/>
    <property type="match status" value="1"/>
</dbReference>
<protein>
    <submittedName>
        <fullName evidence="4">SDR family NAD(P)-dependent oxidoreductase</fullName>
    </submittedName>
</protein>
<name>A0A7D7L9R9_9NOSO</name>
<proteinExistence type="inferred from homology"/>
<dbReference type="InterPro" id="IPR036291">
    <property type="entry name" value="NAD(P)-bd_dom_sf"/>
</dbReference>
<evidence type="ECO:0000313" key="4">
    <source>
        <dbReference type="EMBL" id="QMS86254.1"/>
    </source>
</evidence>
<dbReference type="InterPro" id="IPR002347">
    <property type="entry name" value="SDR_fam"/>
</dbReference>
<evidence type="ECO:0000313" key="5">
    <source>
        <dbReference type="Proteomes" id="UP000514713"/>
    </source>
</evidence>
<dbReference type="GO" id="GO:0016491">
    <property type="term" value="F:oxidoreductase activity"/>
    <property type="evidence" value="ECO:0007669"/>
    <property type="project" value="UniProtKB-KW"/>
</dbReference>
<dbReference type="PRINTS" id="PR00081">
    <property type="entry name" value="GDHRDH"/>
</dbReference>
<evidence type="ECO:0000256" key="1">
    <source>
        <dbReference type="ARBA" id="ARBA00006484"/>
    </source>
</evidence>
<gene>
    <name evidence="4" type="ORF">HUN01_01145</name>
</gene>
<dbReference type="RefSeq" id="WP_181927164.1">
    <property type="nucleotide sequence ID" value="NZ_CP054695.1"/>
</dbReference>
<accession>A0A7D7L9R9</accession>
<dbReference type="InterPro" id="IPR020904">
    <property type="entry name" value="Sc_DH/Rdtase_CS"/>
</dbReference>
<sequence length="285" mass="31084">MSETTSQNRVWFITGISSGFGKALADTVLERGDYVFGTVRQERQIRDFEDSAPGRAFGVQVDVTKPKDVHAGVETAIASFGRIDVLVNNAGYALLGAVEEIEDQDIRRQFDTNFFGALDLTRTVLPHMRSRRSGHIINISSIGGLVGASGWGIYCGSKFALEGLSESLALEVAHLGIRVTIVEPGAFRTNLGGNGTTISQKVIEDYAESSGRTRQWRENSRGREPGDPVLAAKAIISAVESPEPPLRLVLGADALQFIRKKLTSLVQELDHWEDKTLSTDIVELQ</sequence>
<dbReference type="PANTHER" id="PTHR43976">
    <property type="entry name" value="SHORT CHAIN DEHYDROGENASE"/>
    <property type="match status" value="1"/>
</dbReference>
<dbReference type="PANTHER" id="PTHR43976:SF16">
    <property type="entry name" value="SHORT-CHAIN DEHYDROGENASE_REDUCTASE FAMILY PROTEIN"/>
    <property type="match status" value="1"/>
</dbReference>
<dbReference type="EMBL" id="CP054695">
    <property type="protein sequence ID" value="QMS86254.1"/>
    <property type="molecule type" value="Genomic_DNA"/>
</dbReference>
<dbReference type="InterPro" id="IPR051911">
    <property type="entry name" value="SDR_oxidoreductase"/>
</dbReference>
<keyword evidence="4" id="KW-0614">Plasmid</keyword>
<dbReference type="Proteomes" id="UP000514713">
    <property type="component" value="Plasmid pNe_3"/>
</dbReference>
<dbReference type="NCBIfam" id="NF006114">
    <property type="entry name" value="PRK08263.1"/>
    <property type="match status" value="1"/>
</dbReference>
<dbReference type="PROSITE" id="PS00061">
    <property type="entry name" value="ADH_SHORT"/>
    <property type="match status" value="1"/>
</dbReference>
<reference evidence="5" key="1">
    <citation type="submission" date="2020-06" db="EMBL/GenBank/DDBJ databases">
        <title>Nostoc edaphicum CCNP1411 genome.</title>
        <authorList>
            <person name="Fidor A."/>
            <person name="Grabski M."/>
            <person name="Gawor J."/>
            <person name="Gromadka R."/>
            <person name="Wegrzyn G."/>
            <person name="Mazur-Marzec H."/>
        </authorList>
    </citation>
    <scope>NUCLEOTIDE SEQUENCE [LARGE SCALE GENOMIC DNA]</scope>
    <source>
        <strain evidence="5">CCNP1411</strain>
        <plasmid evidence="5">pne_3</plasmid>
    </source>
</reference>
<comment type="similarity">
    <text evidence="1 3">Belongs to the short-chain dehydrogenases/reductases (SDR) family.</text>
</comment>